<proteinExistence type="predicted"/>
<reference evidence="3" key="1">
    <citation type="submission" date="2025-08" db="UniProtKB">
        <authorList>
            <consortium name="RefSeq"/>
        </authorList>
    </citation>
    <scope>IDENTIFICATION</scope>
    <source>
        <tissue evidence="3">Blood</tissue>
    </source>
</reference>
<feature type="chain" id="PRO_5041681736" evidence="1">
    <location>
        <begin position="21"/>
        <end position="130"/>
    </location>
</feature>
<dbReference type="GeneID" id="129334764"/>
<keyword evidence="1" id="KW-0732">Signal</keyword>
<organism evidence="2 3">
    <name type="scientific">Eublepharis macularius</name>
    <name type="common">Leopard gecko</name>
    <name type="synonym">Cyrtodactylus macularius</name>
    <dbReference type="NCBI Taxonomy" id="481883"/>
    <lineage>
        <taxon>Eukaryota</taxon>
        <taxon>Metazoa</taxon>
        <taxon>Chordata</taxon>
        <taxon>Craniata</taxon>
        <taxon>Vertebrata</taxon>
        <taxon>Euteleostomi</taxon>
        <taxon>Lepidosauria</taxon>
        <taxon>Squamata</taxon>
        <taxon>Bifurcata</taxon>
        <taxon>Gekkota</taxon>
        <taxon>Eublepharidae</taxon>
        <taxon>Eublepharinae</taxon>
        <taxon>Eublepharis</taxon>
    </lineage>
</organism>
<dbReference type="Proteomes" id="UP001190640">
    <property type="component" value="Chromosome 8"/>
</dbReference>
<sequence length="130" mass="13808">MLTFLSFYWIHLWLPGCVTAPQGDIWQSKGAIWIFCQKEGAAGSSMAGGSGGRETAVTESQEPVVDLERDWQDDPPPVAVAVDPVDVPDGAFLAACTSSRPAASCDARRPMAAWEAEACRAIQLAIAPST</sequence>
<dbReference type="RefSeq" id="XP_054843048.1">
    <property type="nucleotide sequence ID" value="XM_054987073.1"/>
</dbReference>
<keyword evidence="2" id="KW-1185">Reference proteome</keyword>
<accession>A0AA97L5M1</accession>
<name>A0AA97L5M1_EUBMA</name>
<evidence type="ECO:0000313" key="2">
    <source>
        <dbReference type="Proteomes" id="UP001190640"/>
    </source>
</evidence>
<feature type="signal peptide" evidence="1">
    <location>
        <begin position="1"/>
        <end position="20"/>
    </location>
</feature>
<protein>
    <submittedName>
        <fullName evidence="3">Uncharacterized protein LOC129334764 isoform X4</fullName>
    </submittedName>
</protein>
<dbReference type="AlphaFoldDB" id="A0AA97L5M1"/>
<evidence type="ECO:0000313" key="3">
    <source>
        <dbReference type="RefSeq" id="XP_054843048.1"/>
    </source>
</evidence>
<gene>
    <name evidence="3" type="primary">LOC129334764</name>
</gene>
<evidence type="ECO:0000256" key="1">
    <source>
        <dbReference type="SAM" id="SignalP"/>
    </source>
</evidence>